<dbReference type="EMBL" id="UFQT01001211">
    <property type="protein sequence ID" value="SSX29533.1"/>
    <property type="molecule type" value="Genomic_DNA"/>
</dbReference>
<keyword evidence="1" id="KW-0732">Signal</keyword>
<gene>
    <name evidence="2" type="primary">CSON001428</name>
</gene>
<feature type="signal peptide" evidence="1">
    <location>
        <begin position="1"/>
        <end position="16"/>
    </location>
</feature>
<reference evidence="2" key="1">
    <citation type="submission" date="2018-07" db="EMBL/GenBank/DDBJ databases">
        <authorList>
            <person name="Quirk P.G."/>
            <person name="Krulwich T.A."/>
        </authorList>
    </citation>
    <scope>NUCLEOTIDE SEQUENCE</scope>
</reference>
<evidence type="ECO:0000256" key="1">
    <source>
        <dbReference type="SAM" id="SignalP"/>
    </source>
</evidence>
<dbReference type="AlphaFoldDB" id="A0A336ML07"/>
<sequence>MKLLFVLVATFLVAQAAVVEEHQKISVQDAQMIQSLPIEFQEYEISEYQSTTWCLIKLAWKIKQTGINGVGGLGELGADIVSTSYGLARHALKCRRLKKEATNIWGNIAYQACRASLAAQGTYEIFRLRREIKEATENDFWLVSILGLRRCLKSEAEVLENMDYVQLNKFIDTMNKY</sequence>
<proteinExistence type="predicted"/>
<dbReference type="VEuPathDB" id="VectorBase:CSON001428"/>
<protein>
    <submittedName>
        <fullName evidence="2">CSON001428 protein</fullName>
    </submittedName>
</protein>
<evidence type="ECO:0000313" key="2">
    <source>
        <dbReference type="EMBL" id="SSX29533.1"/>
    </source>
</evidence>
<feature type="chain" id="PRO_5036328686" evidence="1">
    <location>
        <begin position="17"/>
        <end position="177"/>
    </location>
</feature>
<dbReference type="EMBL" id="UFQT01001211">
    <property type="protein sequence ID" value="SSX29534.1"/>
    <property type="molecule type" value="Genomic_DNA"/>
</dbReference>
<organism evidence="2">
    <name type="scientific">Culicoides sonorensis</name>
    <name type="common">Biting midge</name>
    <dbReference type="NCBI Taxonomy" id="179676"/>
    <lineage>
        <taxon>Eukaryota</taxon>
        <taxon>Metazoa</taxon>
        <taxon>Ecdysozoa</taxon>
        <taxon>Arthropoda</taxon>
        <taxon>Hexapoda</taxon>
        <taxon>Insecta</taxon>
        <taxon>Pterygota</taxon>
        <taxon>Neoptera</taxon>
        <taxon>Endopterygota</taxon>
        <taxon>Diptera</taxon>
        <taxon>Nematocera</taxon>
        <taxon>Chironomoidea</taxon>
        <taxon>Ceratopogonidae</taxon>
        <taxon>Ceratopogoninae</taxon>
        <taxon>Culicoides</taxon>
        <taxon>Monoculicoides</taxon>
    </lineage>
</organism>
<name>A0A336ML07_CULSO</name>
<accession>A0A336ML07</accession>